<feature type="domain" description="BTB" evidence="2">
    <location>
        <begin position="67"/>
        <end position="127"/>
    </location>
</feature>
<evidence type="ECO:0000256" key="1">
    <source>
        <dbReference type="SAM" id="MobiDB-lite"/>
    </source>
</evidence>
<evidence type="ECO:0000313" key="3">
    <source>
        <dbReference type="EMBL" id="RPA71752.1"/>
    </source>
</evidence>
<gene>
    <name evidence="3" type="ORF">BJ508DRAFT_381899</name>
</gene>
<dbReference type="InterPro" id="IPR000210">
    <property type="entry name" value="BTB/POZ_dom"/>
</dbReference>
<keyword evidence="4" id="KW-1185">Reference proteome</keyword>
<dbReference type="Pfam" id="PF00651">
    <property type="entry name" value="BTB"/>
    <property type="match status" value="1"/>
</dbReference>
<dbReference type="PANTHER" id="PTHR47843">
    <property type="entry name" value="BTB DOMAIN-CONTAINING PROTEIN-RELATED"/>
    <property type="match status" value="1"/>
</dbReference>
<name>A0A3N4HBB1_ASCIM</name>
<dbReference type="CDD" id="cd18186">
    <property type="entry name" value="BTB_POZ_ZBTB_KLHL-like"/>
    <property type="match status" value="1"/>
</dbReference>
<dbReference type="SUPFAM" id="SSF54695">
    <property type="entry name" value="POZ domain"/>
    <property type="match status" value="1"/>
</dbReference>
<feature type="compositionally biased region" description="Polar residues" evidence="1">
    <location>
        <begin position="29"/>
        <end position="40"/>
    </location>
</feature>
<protein>
    <recommendedName>
        <fullName evidence="2">BTB domain-containing protein</fullName>
    </recommendedName>
</protein>
<sequence length="308" mass="35666">MSNGNGDNDLVLKDAVDDGSDDEAFTPPESRTPSPSNIRPQTYDPKHKTVLDVKSVGESLFMNDEYSDFKIVVGDRIWPAHRTIVCTQSAFFKAALRGGFMEAQEGMVRITDESPKDIYRILSFLYTHDYHDYGAPYYEEFGKLNREERWGRIYLEDQHYATRTNLSMHRLADKYGIEGLAKRSLEKEDEVIASIDDIWELCSVGSKIYSETEKQDHPFRQTFKKWLFDSSMLYWDAETLDCEPVRKLLKENADLGYDLILKLYEMKDEEETKKLQFRQAVKDKIAEYTTEIVDKTGALPDTDPNIDL</sequence>
<dbReference type="AlphaFoldDB" id="A0A3N4HBB1"/>
<accession>A0A3N4HBB1</accession>
<organism evidence="3 4">
    <name type="scientific">Ascobolus immersus RN42</name>
    <dbReference type="NCBI Taxonomy" id="1160509"/>
    <lineage>
        <taxon>Eukaryota</taxon>
        <taxon>Fungi</taxon>
        <taxon>Dikarya</taxon>
        <taxon>Ascomycota</taxon>
        <taxon>Pezizomycotina</taxon>
        <taxon>Pezizomycetes</taxon>
        <taxon>Pezizales</taxon>
        <taxon>Ascobolaceae</taxon>
        <taxon>Ascobolus</taxon>
    </lineage>
</organism>
<reference evidence="3 4" key="1">
    <citation type="journal article" date="2018" name="Nat. Ecol. Evol.">
        <title>Pezizomycetes genomes reveal the molecular basis of ectomycorrhizal truffle lifestyle.</title>
        <authorList>
            <person name="Murat C."/>
            <person name="Payen T."/>
            <person name="Noel B."/>
            <person name="Kuo A."/>
            <person name="Morin E."/>
            <person name="Chen J."/>
            <person name="Kohler A."/>
            <person name="Krizsan K."/>
            <person name="Balestrini R."/>
            <person name="Da Silva C."/>
            <person name="Montanini B."/>
            <person name="Hainaut M."/>
            <person name="Levati E."/>
            <person name="Barry K.W."/>
            <person name="Belfiori B."/>
            <person name="Cichocki N."/>
            <person name="Clum A."/>
            <person name="Dockter R.B."/>
            <person name="Fauchery L."/>
            <person name="Guy J."/>
            <person name="Iotti M."/>
            <person name="Le Tacon F."/>
            <person name="Lindquist E.A."/>
            <person name="Lipzen A."/>
            <person name="Malagnac F."/>
            <person name="Mello A."/>
            <person name="Molinier V."/>
            <person name="Miyauchi S."/>
            <person name="Poulain J."/>
            <person name="Riccioni C."/>
            <person name="Rubini A."/>
            <person name="Sitrit Y."/>
            <person name="Splivallo R."/>
            <person name="Traeger S."/>
            <person name="Wang M."/>
            <person name="Zifcakova L."/>
            <person name="Wipf D."/>
            <person name="Zambonelli A."/>
            <person name="Paolocci F."/>
            <person name="Nowrousian M."/>
            <person name="Ottonello S."/>
            <person name="Baldrian P."/>
            <person name="Spatafora J.W."/>
            <person name="Henrissat B."/>
            <person name="Nagy L.G."/>
            <person name="Aury J.M."/>
            <person name="Wincker P."/>
            <person name="Grigoriev I.V."/>
            <person name="Bonfante P."/>
            <person name="Martin F.M."/>
        </authorList>
    </citation>
    <scope>NUCLEOTIDE SEQUENCE [LARGE SCALE GENOMIC DNA]</scope>
    <source>
        <strain evidence="3 4">RN42</strain>
    </source>
</reference>
<dbReference type="PROSITE" id="PS50097">
    <property type="entry name" value="BTB"/>
    <property type="match status" value="1"/>
</dbReference>
<dbReference type="InterPro" id="IPR011333">
    <property type="entry name" value="SKP1/BTB/POZ_sf"/>
</dbReference>
<evidence type="ECO:0000259" key="2">
    <source>
        <dbReference type="PROSITE" id="PS50097"/>
    </source>
</evidence>
<dbReference type="STRING" id="1160509.A0A3N4HBB1"/>
<dbReference type="PANTHER" id="PTHR47843:SF5">
    <property type="entry name" value="BTB_POZ DOMAIN PROTEIN"/>
    <property type="match status" value="1"/>
</dbReference>
<dbReference type="Proteomes" id="UP000275078">
    <property type="component" value="Unassembled WGS sequence"/>
</dbReference>
<dbReference type="EMBL" id="ML119902">
    <property type="protein sequence ID" value="RPA71752.1"/>
    <property type="molecule type" value="Genomic_DNA"/>
</dbReference>
<dbReference type="SMART" id="SM00225">
    <property type="entry name" value="BTB"/>
    <property type="match status" value="1"/>
</dbReference>
<feature type="region of interest" description="Disordered" evidence="1">
    <location>
        <begin position="1"/>
        <end position="45"/>
    </location>
</feature>
<proteinExistence type="predicted"/>
<evidence type="ECO:0000313" key="4">
    <source>
        <dbReference type="Proteomes" id="UP000275078"/>
    </source>
</evidence>
<dbReference type="OrthoDB" id="6359816at2759"/>
<dbReference type="Gene3D" id="3.30.710.10">
    <property type="entry name" value="Potassium Channel Kv1.1, Chain A"/>
    <property type="match status" value="1"/>
</dbReference>